<evidence type="ECO:0000313" key="1">
    <source>
        <dbReference type="EMBL" id="CAD9661393.1"/>
    </source>
</evidence>
<dbReference type="InterPro" id="IPR036465">
    <property type="entry name" value="vWFA_dom_sf"/>
</dbReference>
<dbReference type="SUPFAM" id="SSF53300">
    <property type="entry name" value="vWA-like"/>
    <property type="match status" value="1"/>
</dbReference>
<evidence type="ECO:0008006" key="2">
    <source>
        <dbReference type="Google" id="ProtNLM"/>
    </source>
</evidence>
<dbReference type="EMBL" id="HBHI01008174">
    <property type="protein sequence ID" value="CAD9661393.1"/>
    <property type="molecule type" value="Transcribed_RNA"/>
</dbReference>
<dbReference type="Gene3D" id="3.40.50.410">
    <property type="entry name" value="von Willebrand factor, type A domain"/>
    <property type="match status" value="1"/>
</dbReference>
<gene>
    <name evidence="1" type="ORF">EANT1437_LOCUS4219</name>
</gene>
<name>A0A7S2R6Z9_9STRA</name>
<organism evidence="1">
    <name type="scientific">Eucampia antarctica</name>
    <dbReference type="NCBI Taxonomy" id="49252"/>
    <lineage>
        <taxon>Eukaryota</taxon>
        <taxon>Sar</taxon>
        <taxon>Stramenopiles</taxon>
        <taxon>Ochrophyta</taxon>
        <taxon>Bacillariophyta</taxon>
        <taxon>Mediophyceae</taxon>
        <taxon>Biddulphiophycidae</taxon>
        <taxon>Hemiaulales</taxon>
        <taxon>Hemiaulaceae</taxon>
        <taxon>Eucampia</taxon>
    </lineage>
</organism>
<sequence length="394" mass="45023">MTGKVKKTIISVSESAKNSGRRVHGSIFSILPKDTHGLRASMPKSGLMESFCENHVAQLRERGFTRGLAKTIDENKNMCPLRIWIVDNSTSMKRIDGHTFVENGESKNLLLKPCSRWEELQDTLEYHARMAALLQAPTVFRLINKPRGRVGPQIFGVADKFETLTESDLKLALNTIRNASPSGVTPLCRYMYDIKDELAKIAPDLQAKGQRISIIIATDGVPTDEKYFGEFTSALKSLQKLPVPVMLTIRLCTDDKITVDYYNKLNSQLELYVDVLDNYIREAEKVHRYNKWVNYTLPLHRCREMGLCDTSLNLINERRLTRKELYNFCKILFGAENFTEASDPNYDAKAFLSVIKQMVKEEDKSWNPAKKKVTEIVDEERLVKIYRKSPCTIS</sequence>
<protein>
    <recommendedName>
        <fullName evidence="2">VWFA domain-containing protein</fullName>
    </recommendedName>
</protein>
<dbReference type="AlphaFoldDB" id="A0A7S2R6Z9"/>
<proteinExistence type="predicted"/>
<accession>A0A7S2R6Z9</accession>
<reference evidence="1" key="1">
    <citation type="submission" date="2021-01" db="EMBL/GenBank/DDBJ databases">
        <authorList>
            <person name="Corre E."/>
            <person name="Pelletier E."/>
            <person name="Niang G."/>
            <person name="Scheremetjew M."/>
            <person name="Finn R."/>
            <person name="Kale V."/>
            <person name="Holt S."/>
            <person name="Cochrane G."/>
            <person name="Meng A."/>
            <person name="Brown T."/>
            <person name="Cohen L."/>
        </authorList>
    </citation>
    <scope>NUCLEOTIDE SEQUENCE</scope>
    <source>
        <strain evidence="1">CCMP1452</strain>
    </source>
</reference>